<protein>
    <recommendedName>
        <fullName evidence="8">Pyroglutamyl-peptidase I</fullName>
    </recommendedName>
</protein>
<dbReference type="CDD" id="cd00501">
    <property type="entry name" value="Peptidase_C15"/>
    <property type="match status" value="1"/>
</dbReference>
<sequence>MGDATNNHSTEPVVVVTGFGPFGHHKINASWEAVKMLHQLDTENDLKIKLVTLEIPVEYNFVESEIPKIWDKYQPELVVHVGVSSVASAITLETQAHKSGYKQADISERLPTLGSNCLCDEECLTTKLDVPAISLSVTLNEGLPVCVSKDAGRYLCEFSYFTSLSRDESRAIFIHVPELNKPYSASDLAKGIKGVIREILVRRKQN</sequence>
<dbReference type="InterPro" id="IPR000816">
    <property type="entry name" value="Peptidase_C15"/>
</dbReference>
<dbReference type="PANTHER" id="PTHR23402:SF1">
    <property type="entry name" value="PYROGLUTAMYL-PEPTIDASE I"/>
    <property type="match status" value="1"/>
</dbReference>
<dbReference type="OrthoDB" id="407146at2759"/>
<keyword evidence="2" id="KW-0963">Cytoplasm</keyword>
<comment type="similarity">
    <text evidence="1">Belongs to the peptidase C15 family.</text>
</comment>
<reference evidence="6 7" key="1">
    <citation type="submission" date="2020-04" db="EMBL/GenBank/DDBJ databases">
        <authorList>
            <person name="Alioto T."/>
            <person name="Alioto T."/>
            <person name="Gomez Garrido J."/>
        </authorList>
    </citation>
    <scope>NUCLEOTIDE SEQUENCE [LARGE SCALE GENOMIC DNA]</scope>
</reference>
<keyword evidence="5" id="KW-0788">Thiol protease</keyword>
<evidence type="ECO:0000256" key="2">
    <source>
        <dbReference type="ARBA" id="ARBA00022490"/>
    </source>
</evidence>
<name>A0A8S1DYB3_9INSE</name>
<organism evidence="6 7">
    <name type="scientific">Cloeon dipterum</name>
    <dbReference type="NCBI Taxonomy" id="197152"/>
    <lineage>
        <taxon>Eukaryota</taxon>
        <taxon>Metazoa</taxon>
        <taxon>Ecdysozoa</taxon>
        <taxon>Arthropoda</taxon>
        <taxon>Hexapoda</taxon>
        <taxon>Insecta</taxon>
        <taxon>Pterygota</taxon>
        <taxon>Palaeoptera</taxon>
        <taxon>Ephemeroptera</taxon>
        <taxon>Pisciforma</taxon>
        <taxon>Baetidae</taxon>
        <taxon>Cloeon</taxon>
    </lineage>
</organism>
<dbReference type="EMBL" id="CADEPI010000568">
    <property type="protein sequence ID" value="CAB3387378.1"/>
    <property type="molecule type" value="Genomic_DNA"/>
</dbReference>
<dbReference type="GO" id="GO:0005829">
    <property type="term" value="C:cytosol"/>
    <property type="evidence" value="ECO:0007669"/>
    <property type="project" value="InterPro"/>
</dbReference>
<dbReference type="FunFam" id="3.40.630.20:FF:000008">
    <property type="entry name" value="Pyroglutamyl-peptidase 1"/>
    <property type="match status" value="1"/>
</dbReference>
<evidence type="ECO:0000256" key="4">
    <source>
        <dbReference type="ARBA" id="ARBA00022801"/>
    </source>
</evidence>
<dbReference type="PRINTS" id="PR00706">
    <property type="entry name" value="PYROGLUPTASE"/>
</dbReference>
<dbReference type="Gene3D" id="3.40.630.20">
    <property type="entry name" value="Peptidase C15, pyroglutamyl peptidase I-like"/>
    <property type="match status" value="1"/>
</dbReference>
<evidence type="ECO:0000256" key="5">
    <source>
        <dbReference type="ARBA" id="ARBA00022807"/>
    </source>
</evidence>
<dbReference type="GO" id="GO:0006508">
    <property type="term" value="P:proteolysis"/>
    <property type="evidence" value="ECO:0007669"/>
    <property type="project" value="UniProtKB-KW"/>
</dbReference>
<keyword evidence="3" id="KW-0645">Protease</keyword>
<dbReference type="SUPFAM" id="SSF53182">
    <property type="entry name" value="Pyrrolidone carboxyl peptidase (pyroglutamate aminopeptidase)"/>
    <property type="match status" value="1"/>
</dbReference>
<evidence type="ECO:0000256" key="3">
    <source>
        <dbReference type="ARBA" id="ARBA00022670"/>
    </source>
</evidence>
<dbReference type="InterPro" id="IPR016125">
    <property type="entry name" value="Peptidase_C15-like"/>
</dbReference>
<dbReference type="PANTHER" id="PTHR23402">
    <property type="entry name" value="PROTEASE FAMILY C15 PYROGLUTAMYL-PEPTIDASE I-RELATED"/>
    <property type="match status" value="1"/>
</dbReference>
<gene>
    <name evidence="6" type="ORF">CLODIP_2_CD03006</name>
</gene>
<comment type="caution">
    <text evidence="6">The sequence shown here is derived from an EMBL/GenBank/DDBJ whole genome shotgun (WGS) entry which is preliminary data.</text>
</comment>
<evidence type="ECO:0000256" key="1">
    <source>
        <dbReference type="ARBA" id="ARBA00006641"/>
    </source>
</evidence>
<dbReference type="Proteomes" id="UP000494165">
    <property type="component" value="Unassembled WGS sequence"/>
</dbReference>
<accession>A0A8S1DYB3</accession>
<keyword evidence="4" id="KW-0378">Hydrolase</keyword>
<evidence type="ECO:0000313" key="6">
    <source>
        <dbReference type="EMBL" id="CAB3387378.1"/>
    </source>
</evidence>
<evidence type="ECO:0000313" key="7">
    <source>
        <dbReference type="Proteomes" id="UP000494165"/>
    </source>
</evidence>
<dbReference type="PIRSF" id="PIRSF015592">
    <property type="entry name" value="Prld-crbxl_pptds"/>
    <property type="match status" value="1"/>
</dbReference>
<dbReference type="InterPro" id="IPR036440">
    <property type="entry name" value="Peptidase_C15-like_sf"/>
</dbReference>
<dbReference type="AlphaFoldDB" id="A0A8S1DYB3"/>
<dbReference type="Pfam" id="PF01470">
    <property type="entry name" value="Peptidase_C15"/>
    <property type="match status" value="1"/>
</dbReference>
<dbReference type="GO" id="GO:0016920">
    <property type="term" value="F:pyroglutamyl-peptidase activity"/>
    <property type="evidence" value="ECO:0007669"/>
    <property type="project" value="InterPro"/>
</dbReference>
<evidence type="ECO:0008006" key="8">
    <source>
        <dbReference type="Google" id="ProtNLM"/>
    </source>
</evidence>
<keyword evidence="7" id="KW-1185">Reference proteome</keyword>
<proteinExistence type="inferred from homology"/>